<reference evidence="5 6" key="1">
    <citation type="submission" date="2024-07" db="EMBL/GenBank/DDBJ databases">
        <title>Section-level genome sequencing and comparative genomics of Aspergillus sections Usti and Cavernicolus.</title>
        <authorList>
            <consortium name="Lawrence Berkeley National Laboratory"/>
            <person name="Nybo J.L."/>
            <person name="Vesth T.C."/>
            <person name="Theobald S."/>
            <person name="Frisvad J.C."/>
            <person name="Larsen T.O."/>
            <person name="Kjaerboelling I."/>
            <person name="Rothschild-Mancinelli K."/>
            <person name="Lyhne E.K."/>
            <person name="Kogle M.E."/>
            <person name="Barry K."/>
            <person name="Clum A."/>
            <person name="Na H."/>
            <person name="Ledsgaard L."/>
            <person name="Lin J."/>
            <person name="Lipzen A."/>
            <person name="Kuo A."/>
            <person name="Riley R."/>
            <person name="Mondo S."/>
            <person name="LaButti K."/>
            <person name="Haridas S."/>
            <person name="Pangalinan J."/>
            <person name="Salamov A.A."/>
            <person name="Simmons B.A."/>
            <person name="Magnuson J.K."/>
            <person name="Chen J."/>
            <person name="Drula E."/>
            <person name="Henrissat B."/>
            <person name="Wiebenga A."/>
            <person name="Lubbers R.J."/>
            <person name="Gomes A.C."/>
            <person name="Makela M.R."/>
            <person name="Stajich J."/>
            <person name="Grigoriev I.V."/>
            <person name="Mortensen U.H."/>
            <person name="De vries R.P."/>
            <person name="Baker S.E."/>
            <person name="Andersen M.R."/>
        </authorList>
    </citation>
    <scope>NUCLEOTIDE SEQUENCE [LARGE SCALE GENOMIC DNA]</scope>
    <source>
        <strain evidence="5 6">CBS 600.67</strain>
    </source>
</reference>
<evidence type="ECO:0000256" key="2">
    <source>
        <dbReference type="SAM" id="Phobius"/>
    </source>
</evidence>
<feature type="compositionally biased region" description="Low complexity" evidence="1">
    <location>
        <begin position="88"/>
        <end position="115"/>
    </location>
</feature>
<comment type="caution">
    <text evidence="5">The sequence shown here is derived from an EMBL/GenBank/DDBJ whole genome shotgun (WGS) entry which is preliminary data.</text>
</comment>
<evidence type="ECO:0000313" key="5">
    <source>
        <dbReference type="EMBL" id="KAL2832472.1"/>
    </source>
</evidence>
<dbReference type="Pfam" id="PF23585">
    <property type="entry name" value="DUF7137"/>
    <property type="match status" value="1"/>
</dbReference>
<dbReference type="PANTHER" id="PTHR42028:SF1">
    <property type="entry name" value="YALI0E30657P"/>
    <property type="match status" value="1"/>
</dbReference>
<gene>
    <name evidence="5" type="ORF">BDW59DRAFT_105437</name>
</gene>
<keyword evidence="2" id="KW-0472">Membrane</keyword>
<proteinExistence type="predicted"/>
<feature type="region of interest" description="Disordered" evidence="1">
    <location>
        <begin position="35"/>
        <end position="125"/>
    </location>
</feature>
<evidence type="ECO:0000256" key="1">
    <source>
        <dbReference type="SAM" id="MobiDB-lite"/>
    </source>
</evidence>
<keyword evidence="6" id="KW-1185">Reference proteome</keyword>
<evidence type="ECO:0000256" key="3">
    <source>
        <dbReference type="SAM" id="SignalP"/>
    </source>
</evidence>
<feature type="transmembrane region" description="Helical" evidence="2">
    <location>
        <begin position="268"/>
        <end position="290"/>
    </location>
</feature>
<evidence type="ECO:0000313" key="6">
    <source>
        <dbReference type="Proteomes" id="UP001610335"/>
    </source>
</evidence>
<organism evidence="5 6">
    <name type="scientific">Aspergillus cavernicola</name>
    <dbReference type="NCBI Taxonomy" id="176166"/>
    <lineage>
        <taxon>Eukaryota</taxon>
        <taxon>Fungi</taxon>
        <taxon>Dikarya</taxon>
        <taxon>Ascomycota</taxon>
        <taxon>Pezizomycotina</taxon>
        <taxon>Eurotiomycetes</taxon>
        <taxon>Eurotiomycetidae</taxon>
        <taxon>Eurotiales</taxon>
        <taxon>Aspergillaceae</taxon>
        <taxon>Aspergillus</taxon>
        <taxon>Aspergillus subgen. Nidulantes</taxon>
    </lineage>
</organism>
<dbReference type="Proteomes" id="UP001610335">
    <property type="component" value="Unassembled WGS sequence"/>
</dbReference>
<accession>A0ABR4IY21</accession>
<protein>
    <recommendedName>
        <fullName evidence="4">DUF7137 domain-containing protein</fullName>
    </recommendedName>
</protein>
<evidence type="ECO:0000259" key="4">
    <source>
        <dbReference type="Pfam" id="PF23585"/>
    </source>
</evidence>
<feature type="domain" description="DUF7137" evidence="4">
    <location>
        <begin position="120"/>
        <end position="253"/>
    </location>
</feature>
<name>A0ABR4IY21_9EURO</name>
<sequence>MRFTSLFPIACLLLLAVLSTAWQLDGLMAHGQLMPRQDDSNSDSDSETTTTADDATTGASPTADETATETTTETASSTSSSDDDSEETNTASITSTSSGSTSTSTRTSSSNGTTSVDARLPPGGISMITPGPYATTYYMIGETLTFVWNYTSLSITPSAVNVIASCSLNSATYTISSNMTISPTQTVIWDTKKYQANATVPLLTATYTLIVYDEDKGIDDVAGAGELSSQVRNYFGMYISQSYEDLGNFVCATCSGAVSSTEAQGLKLAVGMAVVSIISFTWFASSFGVFST</sequence>
<dbReference type="PANTHER" id="PTHR42028">
    <property type="entry name" value="CHROMOSOME 1, WHOLE GENOME SHOTGUN SEQUENCE"/>
    <property type="match status" value="1"/>
</dbReference>
<dbReference type="EMBL" id="JBFXLS010000006">
    <property type="protein sequence ID" value="KAL2832472.1"/>
    <property type="molecule type" value="Genomic_DNA"/>
</dbReference>
<feature type="compositionally biased region" description="Low complexity" evidence="1">
    <location>
        <begin position="47"/>
        <end position="80"/>
    </location>
</feature>
<dbReference type="InterPro" id="IPR055561">
    <property type="entry name" value="DUF7137"/>
</dbReference>
<keyword evidence="3" id="KW-0732">Signal</keyword>
<feature type="signal peptide" evidence="3">
    <location>
        <begin position="1"/>
        <end position="21"/>
    </location>
</feature>
<keyword evidence="2" id="KW-0812">Transmembrane</keyword>
<keyword evidence="2" id="KW-1133">Transmembrane helix</keyword>
<feature type="chain" id="PRO_5047090545" description="DUF7137 domain-containing protein" evidence="3">
    <location>
        <begin position="22"/>
        <end position="292"/>
    </location>
</feature>